<dbReference type="RefSeq" id="WP_065958275.1">
    <property type="nucleotide sequence ID" value="NZ_ASQP01000292.1"/>
</dbReference>
<keyword evidence="2" id="KW-1185">Reference proteome</keyword>
<evidence type="ECO:0008006" key="3">
    <source>
        <dbReference type="Google" id="ProtNLM"/>
    </source>
</evidence>
<comment type="caution">
    <text evidence="1">The sequence shown here is derived from an EMBL/GenBank/DDBJ whole genome shotgun (WGS) entry which is preliminary data.</text>
</comment>
<protein>
    <recommendedName>
        <fullName evidence="3">Acetone carboxylase</fullName>
    </recommendedName>
</protein>
<gene>
    <name evidence="1" type="ORF">SPAR_21065</name>
</gene>
<dbReference type="STRING" id="67365.GCA_001704635_01264"/>
<dbReference type="EMBL" id="ASQP01000292">
    <property type="protein sequence ID" value="OMI37436.1"/>
    <property type="molecule type" value="Genomic_DNA"/>
</dbReference>
<proteinExistence type="predicted"/>
<dbReference type="AlphaFoldDB" id="A0A1R1SGS0"/>
<dbReference type="Proteomes" id="UP000186168">
    <property type="component" value="Unassembled WGS sequence"/>
</dbReference>
<evidence type="ECO:0000313" key="1">
    <source>
        <dbReference type="EMBL" id="OMI37436.1"/>
    </source>
</evidence>
<sequence length="79" mass="8822">MNTAESASETDAVICSAKGCRAPAVWVLAWNNPKIHTPERRKTWLACEEHRGHLSEFLGVRGFLKDVVTLEEWASAADR</sequence>
<accession>A0A1R1SGS0</accession>
<name>A0A1R1SGS0_9ACTN</name>
<dbReference type="GeneID" id="96741402"/>
<evidence type="ECO:0000313" key="2">
    <source>
        <dbReference type="Proteomes" id="UP000186168"/>
    </source>
</evidence>
<reference evidence="1 2" key="1">
    <citation type="submission" date="2013-05" db="EMBL/GenBank/DDBJ databases">
        <title>Genome sequence of Streptomyces sparsogenes DSM 40356.</title>
        <authorList>
            <person name="Coyne S."/>
            <person name="Seebeck F.P."/>
        </authorList>
    </citation>
    <scope>NUCLEOTIDE SEQUENCE [LARGE SCALE GENOMIC DNA]</scope>
    <source>
        <strain evidence="1 2">DSM 40356</strain>
    </source>
</reference>
<organism evidence="1 2">
    <name type="scientific">Streptomyces sparsogenes DSM 40356</name>
    <dbReference type="NCBI Taxonomy" id="1331668"/>
    <lineage>
        <taxon>Bacteria</taxon>
        <taxon>Bacillati</taxon>
        <taxon>Actinomycetota</taxon>
        <taxon>Actinomycetes</taxon>
        <taxon>Kitasatosporales</taxon>
        <taxon>Streptomycetaceae</taxon>
        <taxon>Streptomyces</taxon>
    </lineage>
</organism>